<dbReference type="SUPFAM" id="SSF48452">
    <property type="entry name" value="TPR-like"/>
    <property type="match status" value="1"/>
</dbReference>
<name>A0A4R3HTD9_PAULE</name>
<dbReference type="Pfam" id="PF13529">
    <property type="entry name" value="Peptidase_C39_2"/>
    <property type="match status" value="1"/>
</dbReference>
<dbReference type="Gene3D" id="3.90.70.10">
    <property type="entry name" value="Cysteine proteinases"/>
    <property type="match status" value="1"/>
</dbReference>
<evidence type="ECO:0000313" key="3">
    <source>
        <dbReference type="Proteomes" id="UP000295382"/>
    </source>
</evidence>
<evidence type="ECO:0000259" key="1">
    <source>
        <dbReference type="Pfam" id="PF13529"/>
    </source>
</evidence>
<accession>A0A4R3HTD9</accession>
<dbReference type="Gene3D" id="1.25.40.10">
    <property type="entry name" value="Tetratricopeptide repeat domain"/>
    <property type="match status" value="1"/>
</dbReference>
<organism evidence="2 3">
    <name type="scientific">Paucimonas lemoignei</name>
    <name type="common">Pseudomonas lemoignei</name>
    <dbReference type="NCBI Taxonomy" id="29443"/>
    <lineage>
        <taxon>Bacteria</taxon>
        <taxon>Pseudomonadati</taxon>
        <taxon>Pseudomonadota</taxon>
        <taxon>Betaproteobacteria</taxon>
        <taxon>Burkholderiales</taxon>
        <taxon>Burkholderiaceae</taxon>
        <taxon>Paucimonas</taxon>
    </lineage>
</organism>
<comment type="caution">
    <text evidence="2">The sequence shown here is derived from an EMBL/GenBank/DDBJ whole genome shotgun (WGS) entry which is preliminary data.</text>
</comment>
<gene>
    <name evidence="2" type="ORF">EDC30_10765</name>
</gene>
<proteinExistence type="predicted"/>
<dbReference type="PROSITE" id="PS51257">
    <property type="entry name" value="PROKAR_LIPOPROTEIN"/>
    <property type="match status" value="1"/>
</dbReference>
<protein>
    <submittedName>
        <fullName evidence="2">Tetratricopeptide repeat protein</fullName>
    </submittedName>
</protein>
<dbReference type="InterPro" id="IPR011990">
    <property type="entry name" value="TPR-like_helical_dom_sf"/>
</dbReference>
<dbReference type="NCBIfam" id="NF033920">
    <property type="entry name" value="C39_PA2778_fam"/>
    <property type="match status" value="1"/>
</dbReference>
<dbReference type="AlphaFoldDB" id="A0A4R3HTD9"/>
<reference evidence="2 3" key="1">
    <citation type="submission" date="2019-03" db="EMBL/GenBank/DDBJ databases">
        <title>Genomic Encyclopedia of Type Strains, Phase IV (KMG-IV): sequencing the most valuable type-strain genomes for metagenomic binning, comparative biology and taxonomic classification.</title>
        <authorList>
            <person name="Goeker M."/>
        </authorList>
    </citation>
    <scope>NUCLEOTIDE SEQUENCE [LARGE SCALE GENOMIC DNA]</scope>
    <source>
        <strain evidence="2 3">DSM 7445</strain>
    </source>
</reference>
<dbReference type="Pfam" id="PF13431">
    <property type="entry name" value="TPR_17"/>
    <property type="match status" value="1"/>
</dbReference>
<dbReference type="Proteomes" id="UP000295382">
    <property type="component" value="Unassembled WGS sequence"/>
</dbReference>
<sequence>MIRRPAYRSLPFLTVLFTLALLLAGCATPQMASLQKRWPDELPTSAKVERVPFYPQEDYHCGPASMAMAASGAGVNLQPEDVLDKVYLPARKGSLQVEMFAAGRHFGLLSYRLKPNMKALLQEVAAGNPVIVLQNLSFPISPVWHYAVVTGFDRERNTLTLHSGRTRDMEMSLYAFERTWERADHWAILVLPPTKIPATADVASYASAVMAMELVAPAAAHSAYMTGLRKWPGHPTLLLGAGNTAYALGRLDVALYAYREMTRQYPANADGWNNMAQTLLDMGKLDEAGMAIERAVTLGGERLPRYLELRKEIHAKH</sequence>
<dbReference type="InterPro" id="IPR039564">
    <property type="entry name" value="Peptidase_C39-like"/>
</dbReference>
<feature type="domain" description="Peptidase C39-like" evidence="1">
    <location>
        <begin position="50"/>
        <end position="160"/>
    </location>
</feature>
<dbReference type="OrthoDB" id="9814129at2"/>
<evidence type="ECO:0000313" key="2">
    <source>
        <dbReference type="EMBL" id="TCS36248.1"/>
    </source>
</evidence>
<dbReference type="EMBL" id="SLZQ01000007">
    <property type="protein sequence ID" value="TCS36248.1"/>
    <property type="molecule type" value="Genomic_DNA"/>
</dbReference>
<keyword evidence="3" id="KW-1185">Reference proteome</keyword>